<dbReference type="EMBL" id="RBEE01000010">
    <property type="protein sequence ID" value="RNL54757.1"/>
    <property type="molecule type" value="Genomic_DNA"/>
</dbReference>
<gene>
    <name evidence="2" type="ORF">D7004_06440</name>
</gene>
<dbReference type="Proteomes" id="UP000274046">
    <property type="component" value="Unassembled WGS sequence"/>
</dbReference>
<reference evidence="2 3" key="1">
    <citation type="submission" date="2018-10" db="EMBL/GenBank/DDBJ databases">
        <title>Genome sequencing of Pedobacter jejuensis TNB23.</title>
        <authorList>
            <person name="Cho Y.-J."/>
            <person name="Cho A."/>
            <person name="Kim O.-S."/>
        </authorList>
    </citation>
    <scope>NUCLEOTIDE SEQUENCE [LARGE SCALE GENOMIC DNA]</scope>
    <source>
        <strain evidence="2 3">TNB23</strain>
    </source>
</reference>
<evidence type="ECO:0000313" key="3">
    <source>
        <dbReference type="Proteomes" id="UP000274046"/>
    </source>
</evidence>
<dbReference type="GO" id="GO:0005524">
    <property type="term" value="F:ATP binding"/>
    <property type="evidence" value="ECO:0007669"/>
    <property type="project" value="UniProtKB-KW"/>
</dbReference>
<protein>
    <submittedName>
        <fullName evidence="2">ATP-binding protein</fullName>
    </submittedName>
</protein>
<name>A0A3N0BZH2_9SPHI</name>
<feature type="domain" description="Histidine kinase/HSP90-like ATPase" evidence="1">
    <location>
        <begin position="32"/>
        <end position="76"/>
    </location>
</feature>
<comment type="caution">
    <text evidence="2">The sequence shown here is derived from an EMBL/GenBank/DDBJ whole genome shotgun (WGS) entry which is preliminary data.</text>
</comment>
<keyword evidence="2" id="KW-0547">Nucleotide-binding</keyword>
<evidence type="ECO:0000259" key="1">
    <source>
        <dbReference type="Pfam" id="PF02518"/>
    </source>
</evidence>
<dbReference type="Pfam" id="PF02518">
    <property type="entry name" value="HATPase_c"/>
    <property type="match status" value="1"/>
</dbReference>
<sequence length="91" mass="9960">MTDYSNVYNRYTNVNLNRNYTKIRISKNGGREEIGQVITNYISNAIKHSGSGEAVEIEINCTEKDLAVGVTDHGIGKIPGIRRDSSSAITG</sequence>
<accession>A0A3N0BZH2</accession>
<dbReference type="Gene3D" id="3.30.565.10">
    <property type="entry name" value="Histidine kinase-like ATPase, C-terminal domain"/>
    <property type="match status" value="1"/>
</dbReference>
<dbReference type="SUPFAM" id="SSF55874">
    <property type="entry name" value="ATPase domain of HSP90 chaperone/DNA topoisomerase II/histidine kinase"/>
    <property type="match status" value="1"/>
</dbReference>
<dbReference type="AlphaFoldDB" id="A0A3N0BZH2"/>
<dbReference type="InterPro" id="IPR036890">
    <property type="entry name" value="HATPase_C_sf"/>
</dbReference>
<keyword evidence="3" id="KW-1185">Reference proteome</keyword>
<keyword evidence="2" id="KW-0067">ATP-binding</keyword>
<proteinExistence type="predicted"/>
<dbReference type="InterPro" id="IPR003594">
    <property type="entry name" value="HATPase_dom"/>
</dbReference>
<evidence type="ECO:0000313" key="2">
    <source>
        <dbReference type="EMBL" id="RNL54757.1"/>
    </source>
</evidence>
<dbReference type="OrthoDB" id="9813151at2"/>
<organism evidence="2 3">
    <name type="scientific">Pedobacter jejuensis</name>
    <dbReference type="NCBI Taxonomy" id="1268550"/>
    <lineage>
        <taxon>Bacteria</taxon>
        <taxon>Pseudomonadati</taxon>
        <taxon>Bacteroidota</taxon>
        <taxon>Sphingobacteriia</taxon>
        <taxon>Sphingobacteriales</taxon>
        <taxon>Sphingobacteriaceae</taxon>
        <taxon>Pedobacter</taxon>
    </lineage>
</organism>